<keyword evidence="5" id="KW-1185">Reference proteome</keyword>
<dbReference type="InterPro" id="IPR031986">
    <property type="entry name" value="GD_N"/>
</dbReference>
<dbReference type="Pfam" id="PF16030">
    <property type="entry name" value="GD_N"/>
    <property type="match status" value="1"/>
</dbReference>
<sequence length="525" mass="58218">MLRILAIGLVILAIVACISAEEEARGLRDFIEDIRPPVNVRGSVRDAPNLHRVPPPLHREEEVTLSYVEKLLVREGLQKDKNEDAYVAGQPDPNPETLEDGIEPTLYAAEDEESSEERLQKTRQAAQSNLNRVNPESPCPSVFSYDGIRAGKERWYGVVLLTTDTPLTGIRLVIRLNKKAHLLGNWFGEVCSKDNIEFRIWNSRKKLVPGPPHSVKFFVKFGDKEVNPPRVRSILLNGKQICSSSGGSSRPQVASTPRTTVSRPTTSKPTVSRPTVSRPTPTTTATTVSRPVSRPPVTTTRKPGNEVDGVQCGTVEIQPSPFITHGQRSSRGQWPWHAALYQAKGTDLTYICGGTLIGKNSVLTAAHCVTKAYNGRPVDPETILVYLGKYHLNLWSAGGVQDKQVVGWGYDERGVVTEELMMAKMPVVSQQTCIWSYPAFFPRFTSEKTYCAGFRNGTSVCNGDSGGGMVFPIRDRPDAAERWHLRGLVSLGASQEDKRVCNTKHYVVFTDVAKYLDWIEQFMST</sequence>
<dbReference type="Proteomes" id="UP000792457">
    <property type="component" value="Unassembled WGS sequence"/>
</dbReference>
<dbReference type="SMART" id="SM00020">
    <property type="entry name" value="Tryp_SPc"/>
    <property type="match status" value="1"/>
</dbReference>
<feature type="domain" description="Peptidase S1" evidence="3">
    <location>
        <begin position="323"/>
        <end position="524"/>
    </location>
</feature>
<dbReference type="PRINTS" id="PR00722">
    <property type="entry name" value="CHYMOTRYPSIN"/>
</dbReference>
<dbReference type="EMBL" id="KZ308282">
    <property type="protein sequence ID" value="KAG8226433.1"/>
    <property type="molecule type" value="Genomic_DNA"/>
</dbReference>
<reference evidence="4" key="2">
    <citation type="submission" date="2017-10" db="EMBL/GenBank/DDBJ databases">
        <title>Ladona fulva Genome sequencing and assembly.</title>
        <authorList>
            <person name="Murali S."/>
            <person name="Richards S."/>
            <person name="Bandaranaike D."/>
            <person name="Bellair M."/>
            <person name="Blankenburg K."/>
            <person name="Chao H."/>
            <person name="Dinh H."/>
            <person name="Doddapaneni H."/>
            <person name="Dugan-Rocha S."/>
            <person name="Elkadiri S."/>
            <person name="Gnanaolivu R."/>
            <person name="Hernandez B."/>
            <person name="Skinner E."/>
            <person name="Javaid M."/>
            <person name="Lee S."/>
            <person name="Li M."/>
            <person name="Ming W."/>
            <person name="Munidasa M."/>
            <person name="Muniz J."/>
            <person name="Nguyen L."/>
            <person name="Hughes D."/>
            <person name="Osuji N."/>
            <person name="Pu L.-L."/>
            <person name="Puazo M."/>
            <person name="Qu C."/>
            <person name="Quiroz J."/>
            <person name="Raj R."/>
            <person name="Weissenberger G."/>
            <person name="Xin Y."/>
            <person name="Zou X."/>
            <person name="Han Y."/>
            <person name="Worley K."/>
            <person name="Muzny D."/>
            <person name="Gibbs R."/>
        </authorList>
    </citation>
    <scope>NUCLEOTIDE SEQUENCE</scope>
    <source>
        <strain evidence="4">Sampled in the wild</strain>
    </source>
</reference>
<dbReference type="InterPro" id="IPR043504">
    <property type="entry name" value="Peptidase_S1_PA_chymotrypsin"/>
</dbReference>
<feature type="compositionally biased region" description="Low complexity" evidence="1">
    <location>
        <begin position="255"/>
        <end position="292"/>
    </location>
</feature>
<dbReference type="PROSITE" id="PS50240">
    <property type="entry name" value="TRYPSIN_DOM"/>
    <property type="match status" value="1"/>
</dbReference>
<feature type="compositionally biased region" description="Polar residues" evidence="1">
    <location>
        <begin position="122"/>
        <end position="133"/>
    </location>
</feature>
<evidence type="ECO:0000313" key="4">
    <source>
        <dbReference type="EMBL" id="KAG8226433.1"/>
    </source>
</evidence>
<feature type="signal peptide" evidence="2">
    <location>
        <begin position="1"/>
        <end position="20"/>
    </location>
</feature>
<evidence type="ECO:0000256" key="2">
    <source>
        <dbReference type="SAM" id="SignalP"/>
    </source>
</evidence>
<organism evidence="4 5">
    <name type="scientific">Ladona fulva</name>
    <name type="common">Scarce chaser dragonfly</name>
    <name type="synonym">Libellula fulva</name>
    <dbReference type="NCBI Taxonomy" id="123851"/>
    <lineage>
        <taxon>Eukaryota</taxon>
        <taxon>Metazoa</taxon>
        <taxon>Ecdysozoa</taxon>
        <taxon>Arthropoda</taxon>
        <taxon>Hexapoda</taxon>
        <taxon>Insecta</taxon>
        <taxon>Pterygota</taxon>
        <taxon>Palaeoptera</taxon>
        <taxon>Odonata</taxon>
        <taxon>Epiprocta</taxon>
        <taxon>Anisoptera</taxon>
        <taxon>Libelluloidea</taxon>
        <taxon>Libellulidae</taxon>
        <taxon>Ladona</taxon>
    </lineage>
</organism>
<evidence type="ECO:0000259" key="3">
    <source>
        <dbReference type="PROSITE" id="PS50240"/>
    </source>
</evidence>
<dbReference type="GO" id="GO:0006508">
    <property type="term" value="P:proteolysis"/>
    <property type="evidence" value="ECO:0007669"/>
    <property type="project" value="InterPro"/>
</dbReference>
<evidence type="ECO:0000313" key="5">
    <source>
        <dbReference type="Proteomes" id="UP000792457"/>
    </source>
</evidence>
<accession>A0A8K0K1V0</accession>
<dbReference type="InterPro" id="IPR051333">
    <property type="entry name" value="CLIP_Serine_Protease"/>
</dbReference>
<keyword evidence="2" id="KW-0732">Signal</keyword>
<dbReference type="InterPro" id="IPR018114">
    <property type="entry name" value="TRYPSIN_HIS"/>
</dbReference>
<name>A0A8K0K1V0_LADFU</name>
<dbReference type="PANTHER" id="PTHR24260:SF143">
    <property type="entry name" value="SERINE PROTEASE GD-LIKE PROTEIN"/>
    <property type="match status" value="1"/>
</dbReference>
<dbReference type="Gene3D" id="2.40.10.10">
    <property type="entry name" value="Trypsin-like serine proteases"/>
    <property type="match status" value="2"/>
</dbReference>
<comment type="caution">
    <text evidence="4">The sequence shown here is derived from an EMBL/GenBank/DDBJ whole genome shotgun (WGS) entry which is preliminary data.</text>
</comment>
<dbReference type="PROSITE" id="PS00134">
    <property type="entry name" value="TRYPSIN_HIS"/>
    <property type="match status" value="1"/>
</dbReference>
<gene>
    <name evidence="4" type="ORF">J437_LFUL015101</name>
</gene>
<evidence type="ECO:0000256" key="1">
    <source>
        <dbReference type="SAM" id="MobiDB-lite"/>
    </source>
</evidence>
<feature type="region of interest" description="Disordered" evidence="1">
    <location>
        <begin position="242"/>
        <end position="311"/>
    </location>
</feature>
<reference evidence="4" key="1">
    <citation type="submission" date="2013-04" db="EMBL/GenBank/DDBJ databases">
        <authorList>
            <person name="Qu J."/>
            <person name="Murali S.C."/>
            <person name="Bandaranaike D."/>
            <person name="Bellair M."/>
            <person name="Blankenburg K."/>
            <person name="Chao H."/>
            <person name="Dinh H."/>
            <person name="Doddapaneni H."/>
            <person name="Downs B."/>
            <person name="Dugan-Rocha S."/>
            <person name="Elkadiri S."/>
            <person name="Gnanaolivu R.D."/>
            <person name="Hernandez B."/>
            <person name="Javaid M."/>
            <person name="Jayaseelan J.C."/>
            <person name="Lee S."/>
            <person name="Li M."/>
            <person name="Ming W."/>
            <person name="Munidasa M."/>
            <person name="Muniz J."/>
            <person name="Nguyen L."/>
            <person name="Ongeri F."/>
            <person name="Osuji N."/>
            <person name="Pu L.-L."/>
            <person name="Puazo M."/>
            <person name="Qu C."/>
            <person name="Quiroz J."/>
            <person name="Raj R."/>
            <person name="Weissenberger G."/>
            <person name="Xin Y."/>
            <person name="Zou X."/>
            <person name="Han Y."/>
            <person name="Richards S."/>
            <person name="Worley K."/>
            <person name="Muzny D."/>
            <person name="Gibbs R."/>
        </authorList>
    </citation>
    <scope>NUCLEOTIDE SEQUENCE</scope>
    <source>
        <strain evidence="4">Sampled in the wild</strain>
    </source>
</reference>
<feature type="chain" id="PRO_5035426978" description="Peptidase S1 domain-containing protein" evidence="2">
    <location>
        <begin position="21"/>
        <end position="525"/>
    </location>
</feature>
<dbReference type="InterPro" id="IPR009003">
    <property type="entry name" value="Peptidase_S1_PA"/>
</dbReference>
<protein>
    <recommendedName>
        <fullName evidence="3">Peptidase S1 domain-containing protein</fullName>
    </recommendedName>
</protein>
<dbReference type="PANTHER" id="PTHR24260">
    <property type="match status" value="1"/>
</dbReference>
<dbReference type="InterPro" id="IPR001254">
    <property type="entry name" value="Trypsin_dom"/>
</dbReference>
<feature type="compositionally biased region" description="Polar residues" evidence="1">
    <location>
        <begin position="242"/>
        <end position="254"/>
    </location>
</feature>
<dbReference type="GO" id="GO:0004252">
    <property type="term" value="F:serine-type endopeptidase activity"/>
    <property type="evidence" value="ECO:0007669"/>
    <property type="project" value="InterPro"/>
</dbReference>
<dbReference type="Pfam" id="PF00089">
    <property type="entry name" value="Trypsin"/>
    <property type="match status" value="2"/>
</dbReference>
<dbReference type="PROSITE" id="PS51257">
    <property type="entry name" value="PROKAR_LIPOPROTEIN"/>
    <property type="match status" value="1"/>
</dbReference>
<proteinExistence type="predicted"/>
<dbReference type="CDD" id="cd00190">
    <property type="entry name" value="Tryp_SPc"/>
    <property type="match status" value="1"/>
</dbReference>
<dbReference type="AlphaFoldDB" id="A0A8K0K1V0"/>
<dbReference type="InterPro" id="IPR001314">
    <property type="entry name" value="Peptidase_S1A"/>
</dbReference>
<dbReference type="SUPFAM" id="SSF50494">
    <property type="entry name" value="Trypsin-like serine proteases"/>
    <property type="match status" value="1"/>
</dbReference>
<dbReference type="OrthoDB" id="6147874at2759"/>
<feature type="region of interest" description="Disordered" evidence="1">
    <location>
        <begin position="109"/>
        <end position="133"/>
    </location>
</feature>